<comment type="caution">
    <text evidence="1">The sequence shown here is derived from an EMBL/GenBank/DDBJ whole genome shotgun (WGS) entry which is preliminary data.</text>
</comment>
<sequence length="214" mass="23068">MELLRAERERYDAECRLREAEVAEHNGEIDALIAGLGYGVTEAVEEYVDIVLANSVYPDTFEVTHQAEFDASTSEVLLRAIVPAPDAVPGVKSYRWVKATDDIVGSPATKKDINERYGDALAQVALRTLHEVFEADRRGIIQTVGLQVGPATKDPATGLDRFFPLVAVSASRDQFTQFDLGAVVPAATLDLLGAATSKNPAALTVVDPSGVRRS</sequence>
<dbReference type="Proteomes" id="UP000295764">
    <property type="component" value="Unassembled WGS sequence"/>
</dbReference>
<evidence type="ECO:0000313" key="1">
    <source>
        <dbReference type="EMBL" id="TDN46408.1"/>
    </source>
</evidence>
<accession>A0A4R6DQ85</accession>
<evidence type="ECO:0000313" key="2">
    <source>
        <dbReference type="Proteomes" id="UP000295764"/>
    </source>
</evidence>
<organism evidence="1 2">
    <name type="scientific">Curtobacterium flaccumfaciens</name>
    <dbReference type="NCBI Taxonomy" id="2035"/>
    <lineage>
        <taxon>Bacteria</taxon>
        <taxon>Bacillati</taxon>
        <taxon>Actinomycetota</taxon>
        <taxon>Actinomycetes</taxon>
        <taxon>Micrococcales</taxon>
        <taxon>Microbacteriaceae</taxon>
        <taxon>Curtobacterium</taxon>
    </lineage>
</organism>
<dbReference type="AlphaFoldDB" id="A0A4R6DQ85"/>
<dbReference type="EMBL" id="SNVW01000001">
    <property type="protein sequence ID" value="TDN46408.1"/>
    <property type="molecule type" value="Genomic_DNA"/>
</dbReference>
<gene>
    <name evidence="1" type="ORF">EDF64_101273</name>
</gene>
<protein>
    <submittedName>
        <fullName evidence="1">Restriction system protein</fullName>
    </submittedName>
</protein>
<dbReference type="RefSeq" id="WP_243736192.1">
    <property type="nucleotide sequence ID" value="NZ_SNVW01000001.1"/>
</dbReference>
<name>A0A4R6DQ85_9MICO</name>
<reference evidence="1 2" key="1">
    <citation type="submission" date="2019-03" db="EMBL/GenBank/DDBJ databases">
        <title>Genomic analyses of the natural microbiome of Caenorhabditis elegans.</title>
        <authorList>
            <person name="Samuel B."/>
        </authorList>
    </citation>
    <scope>NUCLEOTIDE SEQUENCE [LARGE SCALE GENOMIC DNA]</scope>
    <source>
        <strain evidence="1 2">JUb65</strain>
    </source>
</reference>
<proteinExistence type="predicted"/>